<proteinExistence type="predicted"/>
<evidence type="ECO:0000259" key="1">
    <source>
        <dbReference type="Pfam" id="PF13462"/>
    </source>
</evidence>
<dbReference type="STRING" id="366522.GCA_001548055_01152"/>
<reference evidence="2 3" key="1">
    <citation type="journal article" date="2017" name="Front. Microbiol.">
        <title>Comparative Genomic Analysis of the Class Epsilonproteobacteria and Proposed Reclassification to Epsilonbacteraeota (phyl. nov.).</title>
        <authorList>
            <person name="Waite D.W."/>
            <person name="Vanwonterghem I."/>
            <person name="Rinke C."/>
            <person name="Parks D.H."/>
            <person name="Zhang Y."/>
            <person name="Takai K."/>
            <person name="Sievert S.M."/>
            <person name="Simon J."/>
            <person name="Campbell B.J."/>
            <person name="Hanson T.E."/>
            <person name="Woyke T."/>
            <person name="Klotz M.G."/>
            <person name="Hugenholtz P."/>
        </authorList>
    </citation>
    <scope>NUCLEOTIDE SEQUENCE [LARGE SCALE GENOMIC DNA]</scope>
    <source>
        <strain evidence="2">UBA11420</strain>
    </source>
</reference>
<gene>
    <name evidence="2" type="ORF">CFH80_02260</name>
</gene>
<protein>
    <submittedName>
        <fullName evidence="2">Disulfide bond formation protein DsbA</fullName>
    </submittedName>
</protein>
<evidence type="ECO:0000313" key="2">
    <source>
        <dbReference type="EMBL" id="DAB36924.1"/>
    </source>
</evidence>
<feature type="domain" description="Thioredoxin-like fold" evidence="1">
    <location>
        <begin position="144"/>
        <end position="298"/>
    </location>
</feature>
<name>A0A2D3WGU8_9BACT</name>
<dbReference type="SUPFAM" id="SSF52833">
    <property type="entry name" value="Thioredoxin-like"/>
    <property type="match status" value="1"/>
</dbReference>
<organism evidence="2 3">
    <name type="scientific">Sulfurospirillum cavolei</name>
    <dbReference type="NCBI Taxonomy" id="366522"/>
    <lineage>
        <taxon>Bacteria</taxon>
        <taxon>Pseudomonadati</taxon>
        <taxon>Campylobacterota</taxon>
        <taxon>Epsilonproteobacteria</taxon>
        <taxon>Campylobacterales</taxon>
        <taxon>Sulfurospirillaceae</taxon>
        <taxon>Sulfurospirillum</taxon>
    </lineage>
</organism>
<dbReference type="Gene3D" id="3.40.30.10">
    <property type="entry name" value="Glutaredoxin"/>
    <property type="match status" value="1"/>
</dbReference>
<comment type="caution">
    <text evidence="2">The sequence shown here is derived from an EMBL/GenBank/DDBJ whole genome shotgun (WGS) entry which is preliminary data.</text>
</comment>
<evidence type="ECO:0000313" key="3">
    <source>
        <dbReference type="Proteomes" id="UP000231638"/>
    </source>
</evidence>
<accession>A0A2D3WGU8</accession>
<dbReference type="Proteomes" id="UP000231638">
    <property type="component" value="Unassembled WGS sequence"/>
</dbReference>
<dbReference type="InterPro" id="IPR036249">
    <property type="entry name" value="Thioredoxin-like_sf"/>
</dbReference>
<dbReference type="InterPro" id="IPR012336">
    <property type="entry name" value="Thioredoxin-like_fold"/>
</dbReference>
<dbReference type="AlphaFoldDB" id="A0A2D3WGU8"/>
<dbReference type="EMBL" id="DLUG01000064">
    <property type="protein sequence ID" value="DAB36924.1"/>
    <property type="molecule type" value="Genomic_DNA"/>
</dbReference>
<dbReference type="Pfam" id="PF13462">
    <property type="entry name" value="Thioredoxin_4"/>
    <property type="match status" value="1"/>
</dbReference>
<sequence length="303" mass="34490">MSARKKRHLAILAKEITMKLSMLKLLTILALLSNFSLFAAAEKKESSDQKVLAFLEQAVSNNENYTLEKATIVKKEPLKEIAGWTAYFVRIDLKLKDGSKTVSLSDVVFSDGVLFSKDFTALGSKRSIKSRFSLDMDAKAYDKEHLLLGNFDAPHKLVIFSDPLCPFCMDFVPEVIEDVQKNPETFALFYYHFPLSIHPASPTLVKAILLAEEKGDKAITQKVYKAYLDIQEKDEQKILDIFNKTFNKRFTLQEINQASILKRLNDDLAFAQTMMVNATPTIYIDGKKDDTKKVYKTFMKESK</sequence>